<reference evidence="2 3" key="1">
    <citation type="submission" date="2019-01" db="EMBL/GenBank/DDBJ databases">
        <title>Complete genome of a denitifying bacterium Halomons sp. BC-M4-5.</title>
        <authorList>
            <person name="Wang L."/>
            <person name="Shao Z."/>
        </authorList>
    </citation>
    <scope>NUCLEOTIDE SEQUENCE [LARGE SCALE GENOMIC DNA]</scope>
    <source>
        <strain evidence="2 3">BC-M4-5</strain>
    </source>
</reference>
<dbReference type="EMBL" id="CP035042">
    <property type="protein sequence ID" value="QHC52119.1"/>
    <property type="molecule type" value="Genomic_DNA"/>
</dbReference>
<proteinExistence type="predicted"/>
<dbReference type="Pfam" id="PF03886">
    <property type="entry name" value="ABC_trans_aux"/>
    <property type="match status" value="1"/>
</dbReference>
<dbReference type="SUPFAM" id="SSF159594">
    <property type="entry name" value="XCC0632-like"/>
    <property type="match status" value="1"/>
</dbReference>
<dbReference type="AlphaFoldDB" id="A0A6I6SND1"/>
<dbReference type="InterPro" id="IPR005586">
    <property type="entry name" value="ABC_trans_aux"/>
</dbReference>
<evidence type="ECO:0000259" key="1">
    <source>
        <dbReference type="Pfam" id="PF03886"/>
    </source>
</evidence>
<keyword evidence="3" id="KW-1185">Reference proteome</keyword>
<accession>A0A6I6SND1</accession>
<dbReference type="Gene3D" id="3.40.50.10610">
    <property type="entry name" value="ABC-type transport auxiliary lipoprotein component"/>
    <property type="match status" value="1"/>
</dbReference>
<protein>
    <recommendedName>
        <fullName evidence="1">ABC-type transport auxiliary lipoprotein component domain-containing protein</fullName>
    </recommendedName>
</protein>
<evidence type="ECO:0000313" key="2">
    <source>
        <dbReference type="EMBL" id="QHC52119.1"/>
    </source>
</evidence>
<sequence length="199" mass="21940">MPLLAIVIAFALPGCNLVPERTPVTLYELPAQALDPAAHGSSWNGTALRLATPDASGLLDGARILVVPMPNQPQVYAGVRWADTMPQLIRNRLLDAFQDDGRIPSLVHADSNVSADVELLSDLRSFHSRYRNGLPEATLRLDVRLIDTRSQRLLASRRFTQHQPVGSESIDAVVDAFGMAADRLARELVDWTVNRLEDR</sequence>
<feature type="domain" description="ABC-type transport auxiliary lipoprotein component" evidence="1">
    <location>
        <begin position="27"/>
        <end position="188"/>
    </location>
</feature>
<dbReference type="KEGG" id="htx:EKK97_11555"/>
<dbReference type="Proteomes" id="UP000464013">
    <property type="component" value="Chromosome"/>
</dbReference>
<organism evidence="2 3">
    <name type="scientific">Billgrantia tianxiuensis</name>
    <dbReference type="NCBI Taxonomy" id="2497861"/>
    <lineage>
        <taxon>Bacteria</taxon>
        <taxon>Pseudomonadati</taxon>
        <taxon>Pseudomonadota</taxon>
        <taxon>Gammaproteobacteria</taxon>
        <taxon>Oceanospirillales</taxon>
        <taxon>Halomonadaceae</taxon>
        <taxon>Billgrantia</taxon>
    </lineage>
</organism>
<dbReference type="OrthoDB" id="5795476at2"/>
<evidence type="ECO:0000313" key="3">
    <source>
        <dbReference type="Proteomes" id="UP000464013"/>
    </source>
</evidence>
<gene>
    <name evidence="2" type="ORF">EKK97_11555</name>
</gene>
<name>A0A6I6SND1_9GAMM</name>